<name>A0A930HN06_9BACT</name>
<comment type="caution">
    <text evidence="5">The sequence shown here is derived from an EMBL/GenBank/DDBJ whole genome shotgun (WGS) entry which is preliminary data.</text>
</comment>
<dbReference type="PROSITE" id="PS50949">
    <property type="entry name" value="HTH_GNTR"/>
    <property type="match status" value="1"/>
</dbReference>
<dbReference type="SUPFAM" id="SSF46785">
    <property type="entry name" value="Winged helix' DNA-binding domain"/>
    <property type="match status" value="1"/>
</dbReference>
<keyword evidence="1" id="KW-0805">Transcription regulation</keyword>
<dbReference type="EMBL" id="JABZSJ010000047">
    <property type="protein sequence ID" value="MBF1384825.1"/>
    <property type="molecule type" value="Genomic_DNA"/>
</dbReference>
<evidence type="ECO:0000256" key="2">
    <source>
        <dbReference type="ARBA" id="ARBA00023125"/>
    </source>
</evidence>
<dbReference type="Gene3D" id="1.10.10.10">
    <property type="entry name" value="Winged helix-like DNA-binding domain superfamily/Winged helix DNA-binding domain"/>
    <property type="match status" value="1"/>
</dbReference>
<dbReference type="AlphaFoldDB" id="A0A930HN06"/>
<evidence type="ECO:0000256" key="3">
    <source>
        <dbReference type="ARBA" id="ARBA00023163"/>
    </source>
</evidence>
<dbReference type="InterPro" id="IPR036388">
    <property type="entry name" value="WH-like_DNA-bd_sf"/>
</dbReference>
<dbReference type="CDD" id="cd07377">
    <property type="entry name" value="WHTH_GntR"/>
    <property type="match status" value="1"/>
</dbReference>
<dbReference type="RefSeq" id="WP_273160587.1">
    <property type="nucleotide sequence ID" value="NZ_JABZSJ010000047.1"/>
</dbReference>
<dbReference type="InterPro" id="IPR000524">
    <property type="entry name" value="Tscrpt_reg_HTH_GntR"/>
</dbReference>
<keyword evidence="3" id="KW-0804">Transcription</keyword>
<proteinExistence type="predicted"/>
<evidence type="ECO:0000256" key="1">
    <source>
        <dbReference type="ARBA" id="ARBA00023015"/>
    </source>
</evidence>
<keyword evidence="2" id="KW-0238">DNA-binding</keyword>
<gene>
    <name evidence="5" type="ORF">HXN26_08265</name>
</gene>
<dbReference type="GO" id="GO:0003700">
    <property type="term" value="F:DNA-binding transcription factor activity"/>
    <property type="evidence" value="ECO:0007669"/>
    <property type="project" value="InterPro"/>
</dbReference>
<evidence type="ECO:0000259" key="4">
    <source>
        <dbReference type="PROSITE" id="PS50949"/>
    </source>
</evidence>
<dbReference type="PANTHER" id="PTHR38445:SF10">
    <property type="entry name" value="GNTR-FAMILY TRANSCRIPTIONAL REGULATOR"/>
    <property type="match status" value="1"/>
</dbReference>
<dbReference type="SMART" id="SM00345">
    <property type="entry name" value="HTH_GNTR"/>
    <property type="match status" value="1"/>
</dbReference>
<evidence type="ECO:0000313" key="5">
    <source>
        <dbReference type="EMBL" id="MBF1384825.1"/>
    </source>
</evidence>
<sequence>MNFNSNKAIYEQMAERLCDEIIAQNYKADDRIPSVREYAIMLQVNTNTAVKAYELLAREEIIYNKRGLGYFVSSNARTRILAQRKNEFMNDMLPEVFRQMTLLNIDIKEIEKQWNLIQPV</sequence>
<protein>
    <submittedName>
        <fullName evidence="5">GntR family transcriptional regulator</fullName>
    </submittedName>
</protein>
<dbReference type="Pfam" id="PF00392">
    <property type="entry name" value="GntR"/>
    <property type="match status" value="1"/>
</dbReference>
<dbReference type="InterPro" id="IPR036390">
    <property type="entry name" value="WH_DNA-bd_sf"/>
</dbReference>
<dbReference type="PANTHER" id="PTHR38445">
    <property type="entry name" value="HTH-TYPE TRANSCRIPTIONAL REPRESSOR YTRA"/>
    <property type="match status" value="1"/>
</dbReference>
<dbReference type="Gene3D" id="1.10.287.100">
    <property type="match status" value="1"/>
</dbReference>
<organism evidence="5 6">
    <name type="scientific">Prevotella aurantiaca</name>
    <dbReference type="NCBI Taxonomy" id="596085"/>
    <lineage>
        <taxon>Bacteria</taxon>
        <taxon>Pseudomonadati</taxon>
        <taxon>Bacteroidota</taxon>
        <taxon>Bacteroidia</taxon>
        <taxon>Bacteroidales</taxon>
        <taxon>Prevotellaceae</taxon>
        <taxon>Prevotella</taxon>
    </lineage>
</organism>
<dbReference type="GO" id="GO:0003677">
    <property type="term" value="F:DNA binding"/>
    <property type="evidence" value="ECO:0007669"/>
    <property type="project" value="UniProtKB-KW"/>
</dbReference>
<feature type="domain" description="HTH gntR-type" evidence="4">
    <location>
        <begin position="7"/>
        <end position="75"/>
    </location>
</feature>
<evidence type="ECO:0000313" key="6">
    <source>
        <dbReference type="Proteomes" id="UP000771736"/>
    </source>
</evidence>
<reference evidence="5" key="1">
    <citation type="submission" date="2020-04" db="EMBL/GenBank/DDBJ databases">
        <title>Deep metagenomics examines the oral microbiome during advanced dental caries in children, revealing novel taxa and co-occurrences with host molecules.</title>
        <authorList>
            <person name="Baker J.L."/>
            <person name="Morton J.T."/>
            <person name="Dinis M."/>
            <person name="Alvarez R."/>
            <person name="Tran N.C."/>
            <person name="Knight R."/>
            <person name="Edlund A."/>
        </authorList>
    </citation>
    <scope>NUCLEOTIDE SEQUENCE</scope>
    <source>
        <strain evidence="5">JCVI_44_bin.5</strain>
    </source>
</reference>
<accession>A0A930HN06</accession>
<dbReference type="Proteomes" id="UP000771736">
    <property type="component" value="Unassembled WGS sequence"/>
</dbReference>